<name>A0A0X8V8T7_ANAPI</name>
<sequence length="70" mass="8444">MIDQQEIIIILILFLFAVSNNMFCHKLLMISDVNHKNYKIYIQIIKYYRIIINIILLFILGICIYCIFLM</sequence>
<keyword evidence="1" id="KW-0472">Membrane</keyword>
<dbReference type="Proteomes" id="UP000068026">
    <property type="component" value="Chromosome"/>
</dbReference>
<reference evidence="4" key="2">
    <citation type="submission" date="2016-01" db="EMBL/GenBank/DDBJ databases">
        <authorList>
            <person name="Poehlein A."/>
            <person name="Schlien K."/>
            <person name="Gottschalk G."/>
            <person name="Buckel W."/>
            <person name="Daniel R."/>
        </authorList>
    </citation>
    <scope>NUCLEOTIDE SEQUENCE [LARGE SCALE GENOMIC DNA]</scope>
    <source>
        <strain evidence="4">X2</strain>
    </source>
</reference>
<protein>
    <submittedName>
        <fullName evidence="3">Uncharacterized protein</fullName>
    </submittedName>
</protein>
<reference evidence="5" key="4">
    <citation type="submission" date="2016-11" db="EMBL/GenBank/DDBJ databases">
        <authorList>
            <person name="Jaros S."/>
            <person name="Januszkiewicz K."/>
            <person name="Wedrychowicz H."/>
        </authorList>
    </citation>
    <scope>NUCLEOTIDE SEQUENCE [LARGE SCALE GENOMIC DNA]</scope>
    <source>
        <strain evidence="5">DSM 1682</strain>
    </source>
</reference>
<keyword evidence="1" id="KW-1133">Transmembrane helix</keyword>
<keyword evidence="4" id="KW-1185">Reference proteome</keyword>
<evidence type="ECO:0000256" key="1">
    <source>
        <dbReference type="SAM" id="Phobius"/>
    </source>
</evidence>
<evidence type="ECO:0000313" key="5">
    <source>
        <dbReference type="Proteomes" id="UP000184204"/>
    </source>
</evidence>
<dbReference type="Proteomes" id="UP000184204">
    <property type="component" value="Unassembled WGS sequence"/>
</dbReference>
<dbReference type="KEGG" id="cpro:CPRO_06330"/>
<accession>A0A0X8V8T7</accession>
<feature type="transmembrane region" description="Helical" evidence="1">
    <location>
        <begin position="7"/>
        <end position="28"/>
    </location>
</feature>
<reference evidence="3" key="3">
    <citation type="submission" date="2016-11" db="EMBL/GenBank/DDBJ databases">
        <authorList>
            <person name="Varghese N."/>
            <person name="Submissions S."/>
        </authorList>
    </citation>
    <scope>NUCLEOTIDE SEQUENCE</scope>
    <source>
        <strain evidence="3">DSM 1682</strain>
    </source>
</reference>
<feature type="transmembrane region" description="Helical" evidence="1">
    <location>
        <begin position="48"/>
        <end position="68"/>
    </location>
</feature>
<dbReference type="AlphaFoldDB" id="A0A0X8V8T7"/>
<evidence type="ECO:0000313" key="4">
    <source>
        <dbReference type="Proteomes" id="UP000068026"/>
    </source>
</evidence>
<gene>
    <name evidence="2" type="ORF">CPRO_06330</name>
    <name evidence="3" type="ORF">SAMN02745151_00845</name>
</gene>
<reference evidence="2 4" key="1">
    <citation type="journal article" date="2016" name="Genome Announc.">
        <title>Complete Genome Sequence of the Amino Acid-Fermenting Clostridium propionicum X2 (DSM 1682).</title>
        <authorList>
            <person name="Poehlein A."/>
            <person name="Schlien K."/>
            <person name="Chowdhury N.P."/>
            <person name="Gottschalk G."/>
            <person name="Buckel W."/>
            <person name="Daniel R."/>
        </authorList>
    </citation>
    <scope>NUCLEOTIDE SEQUENCE [LARGE SCALE GENOMIC DNA]</scope>
    <source>
        <strain evidence="2 4">X2</strain>
    </source>
</reference>
<evidence type="ECO:0000313" key="2">
    <source>
        <dbReference type="EMBL" id="AMJ40236.1"/>
    </source>
</evidence>
<organism evidence="3 5">
    <name type="scientific">Anaerotignum propionicum DSM 1682</name>
    <dbReference type="NCBI Taxonomy" id="991789"/>
    <lineage>
        <taxon>Bacteria</taxon>
        <taxon>Bacillati</taxon>
        <taxon>Bacillota</taxon>
        <taxon>Clostridia</taxon>
        <taxon>Lachnospirales</taxon>
        <taxon>Anaerotignaceae</taxon>
        <taxon>Anaerotignum</taxon>
    </lineage>
</organism>
<dbReference type="EMBL" id="CP014223">
    <property type="protein sequence ID" value="AMJ40236.1"/>
    <property type="molecule type" value="Genomic_DNA"/>
</dbReference>
<keyword evidence="1" id="KW-0812">Transmembrane</keyword>
<proteinExistence type="predicted"/>
<dbReference type="EMBL" id="FQUA01000002">
    <property type="protein sequence ID" value="SHE46993.1"/>
    <property type="molecule type" value="Genomic_DNA"/>
</dbReference>
<evidence type="ECO:0000313" key="3">
    <source>
        <dbReference type="EMBL" id="SHE46993.1"/>
    </source>
</evidence>